<dbReference type="Proteomes" id="UP001239445">
    <property type="component" value="Unassembled WGS sequence"/>
</dbReference>
<sequence>MPAQLSVPGRRLLLRLKEPIHSAITVLATNLDPDGPQEAYFDPSGQHHAIGNEPVTEPPVASLTVTEEYLSDWQNEWYTINMEGLDDDDSEPEDMPPTFEPLVVTASNGRFVSIQDYVGAVYPWLMQRREQILRARHVAEEDYEPGADGEEEEALLVALDDPELVRAEDEGEWLATLRGIFEARSQQN</sequence>
<dbReference type="AlphaFoldDB" id="A0AAJ0F6T6"/>
<organism evidence="1 2">
    <name type="scientific">Echria macrotheca</name>
    <dbReference type="NCBI Taxonomy" id="438768"/>
    <lineage>
        <taxon>Eukaryota</taxon>
        <taxon>Fungi</taxon>
        <taxon>Dikarya</taxon>
        <taxon>Ascomycota</taxon>
        <taxon>Pezizomycotina</taxon>
        <taxon>Sordariomycetes</taxon>
        <taxon>Sordariomycetidae</taxon>
        <taxon>Sordariales</taxon>
        <taxon>Schizotheciaceae</taxon>
        <taxon>Echria</taxon>
    </lineage>
</organism>
<proteinExistence type="predicted"/>
<reference evidence="1" key="1">
    <citation type="submission" date="2023-06" db="EMBL/GenBank/DDBJ databases">
        <title>Genome-scale phylogeny and comparative genomics of the fungal order Sordariales.</title>
        <authorList>
            <consortium name="Lawrence Berkeley National Laboratory"/>
            <person name="Hensen N."/>
            <person name="Bonometti L."/>
            <person name="Westerberg I."/>
            <person name="Brannstrom I.O."/>
            <person name="Guillou S."/>
            <person name="Cros-Aarteil S."/>
            <person name="Calhoun S."/>
            <person name="Haridas S."/>
            <person name="Kuo A."/>
            <person name="Mondo S."/>
            <person name="Pangilinan J."/>
            <person name="Riley R."/>
            <person name="Labutti K."/>
            <person name="Andreopoulos B."/>
            <person name="Lipzen A."/>
            <person name="Chen C."/>
            <person name="Yanf M."/>
            <person name="Daum C."/>
            <person name="Ng V."/>
            <person name="Clum A."/>
            <person name="Steindorff A."/>
            <person name="Ohm R."/>
            <person name="Martin F."/>
            <person name="Silar P."/>
            <person name="Natvig D."/>
            <person name="Lalanne C."/>
            <person name="Gautier V."/>
            <person name="Ament-Velasquez S.L."/>
            <person name="Kruys A."/>
            <person name="Hutchinson M.I."/>
            <person name="Powell A.J."/>
            <person name="Barry K."/>
            <person name="Miller A.N."/>
            <person name="Grigoriev I.V."/>
            <person name="Debuchy R."/>
            <person name="Gladieux P."/>
            <person name="Thoren M.H."/>
            <person name="Johannesson H."/>
        </authorList>
    </citation>
    <scope>NUCLEOTIDE SEQUENCE</scope>
    <source>
        <strain evidence="1">PSN4</strain>
    </source>
</reference>
<accession>A0AAJ0F6T6</accession>
<protein>
    <submittedName>
        <fullName evidence="1">Uncharacterized protein</fullName>
    </submittedName>
</protein>
<name>A0AAJ0F6T6_9PEZI</name>
<evidence type="ECO:0000313" key="1">
    <source>
        <dbReference type="EMBL" id="KAK1750480.1"/>
    </source>
</evidence>
<evidence type="ECO:0000313" key="2">
    <source>
        <dbReference type="Proteomes" id="UP001239445"/>
    </source>
</evidence>
<gene>
    <name evidence="1" type="ORF">QBC47DRAFT_438846</name>
</gene>
<comment type="caution">
    <text evidence="1">The sequence shown here is derived from an EMBL/GenBank/DDBJ whole genome shotgun (WGS) entry which is preliminary data.</text>
</comment>
<dbReference type="EMBL" id="MU839847">
    <property type="protein sequence ID" value="KAK1750480.1"/>
    <property type="molecule type" value="Genomic_DNA"/>
</dbReference>
<keyword evidence="2" id="KW-1185">Reference proteome</keyword>